<evidence type="ECO:0008006" key="4">
    <source>
        <dbReference type="Google" id="ProtNLM"/>
    </source>
</evidence>
<dbReference type="GeneID" id="108083111"/>
<keyword evidence="2" id="KW-1185">Reference proteome</keyword>
<dbReference type="OrthoDB" id="7858831at2759"/>
<organism evidence="2 3">
    <name type="scientific">Drosophila kikkawai</name>
    <name type="common">Fruit fly</name>
    <dbReference type="NCBI Taxonomy" id="30033"/>
    <lineage>
        <taxon>Eukaryota</taxon>
        <taxon>Metazoa</taxon>
        <taxon>Ecdysozoa</taxon>
        <taxon>Arthropoda</taxon>
        <taxon>Hexapoda</taxon>
        <taxon>Insecta</taxon>
        <taxon>Pterygota</taxon>
        <taxon>Neoptera</taxon>
        <taxon>Endopterygota</taxon>
        <taxon>Diptera</taxon>
        <taxon>Brachycera</taxon>
        <taxon>Muscomorpha</taxon>
        <taxon>Ephydroidea</taxon>
        <taxon>Drosophilidae</taxon>
        <taxon>Drosophila</taxon>
        <taxon>Sophophora</taxon>
    </lineage>
</organism>
<proteinExistence type="predicted"/>
<dbReference type="RefSeq" id="XP_017034263.2">
    <property type="nucleotide sequence ID" value="XM_017178774.3"/>
</dbReference>
<evidence type="ECO:0000313" key="3">
    <source>
        <dbReference type="RefSeq" id="XP_017034263.2"/>
    </source>
</evidence>
<feature type="transmembrane region" description="Helical" evidence="1">
    <location>
        <begin position="37"/>
        <end position="57"/>
    </location>
</feature>
<keyword evidence="1" id="KW-1133">Transmembrane helix</keyword>
<sequence>MTLKFVFIHTKVFIFLMPSLFRKLIRRKCCFCMQIKTGCIVISFYTLFFGFINAGIIVDDAIWKKTNKTDKFTKWFIVFHIALMIAAAVILLIGILAKLLKFVVLWMTMFLIHMIAYYVVFNGLVYGRNPFFNSGLSISIYVLAMLITLGIDLYCILIVSFHYYIEKHPDEFRPACVDK</sequence>
<dbReference type="Proteomes" id="UP001652661">
    <property type="component" value="Chromosome 3L"/>
</dbReference>
<keyword evidence="1" id="KW-0812">Transmembrane</keyword>
<reference evidence="3" key="1">
    <citation type="submission" date="2025-08" db="UniProtKB">
        <authorList>
            <consortium name="RefSeq"/>
        </authorList>
    </citation>
    <scope>IDENTIFICATION</scope>
    <source>
        <strain evidence="3">14028-0561.14</strain>
        <tissue evidence="3">Whole fly</tissue>
    </source>
</reference>
<keyword evidence="1" id="KW-0472">Membrane</keyword>
<feature type="transmembrane region" description="Helical" evidence="1">
    <location>
        <begin position="104"/>
        <end position="126"/>
    </location>
</feature>
<feature type="transmembrane region" description="Helical" evidence="1">
    <location>
        <begin position="77"/>
        <end position="97"/>
    </location>
</feature>
<evidence type="ECO:0000256" key="1">
    <source>
        <dbReference type="SAM" id="Phobius"/>
    </source>
</evidence>
<name>A0A6P4JI66_DROKI</name>
<feature type="transmembrane region" description="Helical" evidence="1">
    <location>
        <begin position="138"/>
        <end position="165"/>
    </location>
</feature>
<feature type="transmembrane region" description="Helical" evidence="1">
    <location>
        <begin position="6"/>
        <end position="25"/>
    </location>
</feature>
<dbReference type="AlphaFoldDB" id="A0A6P4JI66"/>
<protein>
    <recommendedName>
        <fullName evidence="4">Protein rolling stone-like</fullName>
    </recommendedName>
</protein>
<gene>
    <name evidence="3" type="primary">LOC108083111</name>
</gene>
<evidence type="ECO:0000313" key="2">
    <source>
        <dbReference type="Proteomes" id="UP001652661"/>
    </source>
</evidence>
<accession>A0A6P4JI66</accession>